<dbReference type="Pfam" id="PF09492">
    <property type="entry name" value="Pec_lyase"/>
    <property type="match status" value="1"/>
</dbReference>
<evidence type="ECO:0000313" key="2">
    <source>
        <dbReference type="EMBL" id="AVR45663.1"/>
    </source>
</evidence>
<dbReference type="AlphaFoldDB" id="A0A2R3Z5V6"/>
<dbReference type="SUPFAM" id="SSF81853">
    <property type="entry name" value="Family 10 polysaccharide lyase"/>
    <property type="match status" value="1"/>
</dbReference>
<dbReference type="InterPro" id="IPR012669">
    <property type="entry name" value="Pectate_lyase"/>
</dbReference>
<dbReference type="Gene3D" id="1.50.10.20">
    <property type="match status" value="1"/>
</dbReference>
<reference evidence="3" key="1">
    <citation type="submission" date="2018-03" db="EMBL/GenBank/DDBJ databases">
        <title>Gramella fulva sp. nov., isolated from a dry surface of tidal flat.</title>
        <authorList>
            <person name="Hwang S.H."/>
            <person name="Hwang W.M."/>
            <person name="Kang K."/>
            <person name="Ahn T.-Y."/>
        </authorList>
    </citation>
    <scope>NUCLEOTIDE SEQUENCE [LARGE SCALE GENOMIC DNA]</scope>
    <source>
        <strain evidence="3">SH35</strain>
    </source>
</reference>
<evidence type="ECO:0000313" key="3">
    <source>
        <dbReference type="Proteomes" id="UP000241507"/>
    </source>
</evidence>
<protein>
    <submittedName>
        <fullName evidence="2">Pectate lyase</fullName>
    </submittedName>
</protein>
<dbReference type="NCBIfam" id="TIGR02474">
    <property type="entry name" value="pec_lyase"/>
    <property type="match status" value="1"/>
</dbReference>
<feature type="chain" id="PRO_5015306772" evidence="1">
    <location>
        <begin position="24"/>
        <end position="360"/>
    </location>
</feature>
<proteinExistence type="predicted"/>
<keyword evidence="2" id="KW-0456">Lyase</keyword>
<dbReference type="Proteomes" id="UP000241507">
    <property type="component" value="Chromosome"/>
</dbReference>
<evidence type="ECO:0000256" key="1">
    <source>
        <dbReference type="SAM" id="SignalP"/>
    </source>
</evidence>
<dbReference type="KEGG" id="grs:C7S20_10545"/>
<sequence length="360" mass="41254">MKKTYFVLSIFMLIATANFQLHAQSYDKILGKVNAKDDSWFASKEAKHIADNVLFYQNEDGGWPKNFDMSKDPDLKKLKNLKIEGSHLLASTIDNGATHTQMWFLAKVYEATGEEKYKAAFLNGVDYLLEAQYDNGGWPQFYPLREGYYEHITLNDGAMIGVMKLLQAIARNQKPVDFVDKERMEKARLAVEKGVDVLLKMQVPVNGKLTIWCAQHDEHTLLPANARAYELISLSGQESVGVVEFLMGIKNPGERVERSIRSAVQWFEDHKVMGEKVEWVKDPSYSEGKDRIVVQDSSAGPLWGRFNDIETGEPFFVGRDGVKKKHLADIEEERRAGYNYIDNYAEKLLKEDYPEWEKKH</sequence>
<organism evidence="2 3">
    <name type="scientific">Christiangramia fulva</name>
    <dbReference type="NCBI Taxonomy" id="2126553"/>
    <lineage>
        <taxon>Bacteria</taxon>
        <taxon>Pseudomonadati</taxon>
        <taxon>Bacteroidota</taxon>
        <taxon>Flavobacteriia</taxon>
        <taxon>Flavobacteriales</taxon>
        <taxon>Flavobacteriaceae</taxon>
        <taxon>Christiangramia</taxon>
    </lineage>
</organism>
<dbReference type="GO" id="GO:0016829">
    <property type="term" value="F:lyase activity"/>
    <property type="evidence" value="ECO:0007669"/>
    <property type="project" value="UniProtKB-KW"/>
</dbReference>
<keyword evidence="3" id="KW-1185">Reference proteome</keyword>
<dbReference type="EMBL" id="CP028136">
    <property type="protein sequence ID" value="AVR45663.1"/>
    <property type="molecule type" value="Genomic_DNA"/>
</dbReference>
<name>A0A2R3Z5V6_9FLAO</name>
<keyword evidence="1" id="KW-0732">Signal</keyword>
<dbReference type="OrthoDB" id="9804686at2"/>
<dbReference type="RefSeq" id="WP_107012440.1">
    <property type="nucleotide sequence ID" value="NZ_CP028136.1"/>
</dbReference>
<feature type="signal peptide" evidence="1">
    <location>
        <begin position="1"/>
        <end position="23"/>
    </location>
</feature>
<accession>A0A2R3Z5V6</accession>
<gene>
    <name evidence="2" type="primary">pelA</name>
    <name evidence="2" type="ORF">C7S20_10545</name>
</gene>